<keyword evidence="5" id="KW-0496">Mitochondrion</keyword>
<dbReference type="Pfam" id="PF17068">
    <property type="entry name" value="RRG8"/>
    <property type="match status" value="1"/>
</dbReference>
<evidence type="ECO:0000256" key="2">
    <source>
        <dbReference type="ARBA" id="ARBA00004173"/>
    </source>
</evidence>
<evidence type="ECO:0000313" key="6">
    <source>
        <dbReference type="EMBL" id="CAY68397.1"/>
    </source>
</evidence>
<evidence type="ECO:0000256" key="1">
    <source>
        <dbReference type="ARBA" id="ARBA00003548"/>
    </source>
</evidence>
<accession>C4QYS3</accession>
<reference evidence="6 7" key="1">
    <citation type="journal article" date="2009" name="Nat. Biotechnol.">
        <title>Genome sequence of the recombinant protein production host Pichia pastoris.</title>
        <authorList>
            <person name="De Schutter K."/>
            <person name="Lin Y.C."/>
            <person name="Tiels P."/>
            <person name="Van Hecke A."/>
            <person name="Glinka S."/>
            <person name="Weber-Lehmann J."/>
            <person name="Rouze P."/>
            <person name="Van de Peer Y."/>
            <person name="Callewaert N."/>
        </authorList>
    </citation>
    <scope>NUCLEOTIDE SEQUENCE [LARGE SCALE GENOMIC DNA]</scope>
    <source>
        <strain evidence="7">GS115 / ATCC 20864</strain>
    </source>
</reference>
<dbReference type="GO" id="GO:0005739">
    <property type="term" value="C:mitochondrion"/>
    <property type="evidence" value="ECO:0007669"/>
    <property type="project" value="UniProtKB-SubCell"/>
</dbReference>
<dbReference type="Proteomes" id="UP000000314">
    <property type="component" value="Chromosome 1"/>
</dbReference>
<gene>
    <name evidence="6" type="ordered locus">PAS_chr1-4_0542</name>
</gene>
<comment type="subcellular location">
    <subcellularLocation>
        <location evidence="2">Mitochondrion</location>
    </subcellularLocation>
</comment>
<sequence length="260" mass="29622">MVCSRNTMKGQGPNIRSRIIQSCQTSPSRIKSPLLTSFHKWDGKSKALASKYQTKEVTESLLLNPFLNILISPTRNVSLAKLVVPRAHLLKFVVKKSQTDLTIAPSLDGKSVGTSSYVPNSRTVLQSIVSSRKDRIRSQLIPMDIRNSENSQVSIKSVQIPDQLVEQVDEAYFDKLRKELSYFHTLEYQIPQKGPAVKVTSSDSNEQTLAIEEEFVTINLHPLIKDTDIILKKDMYLDMSKKSHRMLFTFLFKLQEYFND</sequence>
<dbReference type="InterPro" id="IPR031415">
    <property type="entry name" value="Rrg8"/>
</dbReference>
<evidence type="ECO:0000256" key="4">
    <source>
        <dbReference type="ARBA" id="ARBA00013944"/>
    </source>
</evidence>
<dbReference type="AlphaFoldDB" id="C4QYS3"/>
<evidence type="ECO:0000256" key="5">
    <source>
        <dbReference type="ARBA" id="ARBA00023128"/>
    </source>
</evidence>
<keyword evidence="7" id="KW-1185">Reference proteome</keyword>
<dbReference type="HOGENOM" id="CLU_090059_0_0_1"/>
<dbReference type="EMBL" id="FN392319">
    <property type="protein sequence ID" value="CAY68397.1"/>
    <property type="molecule type" value="Genomic_DNA"/>
</dbReference>
<dbReference type="OrthoDB" id="4035333at2759"/>
<dbReference type="InParanoid" id="C4QYS3"/>
<proteinExistence type="inferred from homology"/>
<comment type="function">
    <text evidence="1">Required for respiratory activity and maintenance and expression of the mitochondrial genome.</text>
</comment>
<evidence type="ECO:0000313" key="7">
    <source>
        <dbReference type="Proteomes" id="UP000000314"/>
    </source>
</evidence>
<dbReference type="KEGG" id="ppa:PAS_chr1-4_0542"/>
<organism evidence="6 7">
    <name type="scientific">Komagataella phaffii (strain GS115 / ATCC 20864)</name>
    <name type="common">Yeast</name>
    <name type="synonym">Pichia pastoris</name>
    <dbReference type="NCBI Taxonomy" id="644223"/>
    <lineage>
        <taxon>Eukaryota</taxon>
        <taxon>Fungi</taxon>
        <taxon>Dikarya</taxon>
        <taxon>Ascomycota</taxon>
        <taxon>Saccharomycotina</taxon>
        <taxon>Pichiomycetes</taxon>
        <taxon>Pichiales</taxon>
        <taxon>Pichiaceae</taxon>
        <taxon>Komagataella</taxon>
    </lineage>
</organism>
<evidence type="ECO:0000256" key="3">
    <source>
        <dbReference type="ARBA" id="ARBA00006716"/>
    </source>
</evidence>
<protein>
    <recommendedName>
        <fullName evidence="4">Required for respiratory growth protein 8, mitochondrial</fullName>
    </recommendedName>
</protein>
<comment type="similarity">
    <text evidence="3">Belongs to the RRG8 family.</text>
</comment>
<dbReference type="GeneID" id="8197673"/>
<name>C4QYS3_KOMPG</name>
<dbReference type="RefSeq" id="XP_002490677.1">
    <property type="nucleotide sequence ID" value="XM_002490632.1"/>
</dbReference>